<comment type="caution">
    <text evidence="3">The sequence shown here is derived from an EMBL/GenBank/DDBJ whole genome shotgun (WGS) entry which is preliminary data.</text>
</comment>
<evidence type="ECO:0000256" key="1">
    <source>
        <dbReference type="SAM" id="MobiDB-lite"/>
    </source>
</evidence>
<name>A0A8H7NLG2_BIOOC</name>
<gene>
    <name evidence="3" type="ORF">IM811_009123</name>
</gene>
<evidence type="ECO:0000313" key="3">
    <source>
        <dbReference type="EMBL" id="KAF9758179.1"/>
    </source>
</evidence>
<organism evidence="3 4">
    <name type="scientific">Bionectria ochroleuca</name>
    <name type="common">Gliocladium roseum</name>
    <dbReference type="NCBI Taxonomy" id="29856"/>
    <lineage>
        <taxon>Eukaryota</taxon>
        <taxon>Fungi</taxon>
        <taxon>Dikarya</taxon>
        <taxon>Ascomycota</taxon>
        <taxon>Pezizomycotina</taxon>
        <taxon>Sordariomycetes</taxon>
        <taxon>Hypocreomycetidae</taxon>
        <taxon>Hypocreales</taxon>
        <taxon>Bionectriaceae</taxon>
        <taxon>Clonostachys</taxon>
    </lineage>
</organism>
<dbReference type="InterPro" id="IPR028275">
    <property type="entry name" value="CLU_N"/>
</dbReference>
<feature type="region of interest" description="Disordered" evidence="1">
    <location>
        <begin position="1"/>
        <end position="32"/>
    </location>
</feature>
<dbReference type="Proteomes" id="UP000616885">
    <property type="component" value="Unassembled WGS sequence"/>
</dbReference>
<feature type="compositionally biased region" description="Polar residues" evidence="1">
    <location>
        <begin position="1"/>
        <end position="20"/>
    </location>
</feature>
<evidence type="ECO:0000313" key="4">
    <source>
        <dbReference type="Proteomes" id="UP000616885"/>
    </source>
</evidence>
<dbReference type="EMBL" id="JADCTT010000002">
    <property type="protein sequence ID" value="KAF9758179.1"/>
    <property type="molecule type" value="Genomic_DNA"/>
</dbReference>
<dbReference type="Pfam" id="PF15044">
    <property type="entry name" value="CLU_N"/>
    <property type="match status" value="1"/>
</dbReference>
<reference evidence="3" key="1">
    <citation type="submission" date="2020-10" db="EMBL/GenBank/DDBJ databases">
        <title>High-Quality Genome Resource of Clonostachys rosea strain S41 by Oxford Nanopore Long-Read Sequencing.</title>
        <authorList>
            <person name="Wang H."/>
        </authorList>
    </citation>
    <scope>NUCLEOTIDE SEQUENCE</scope>
    <source>
        <strain evidence="3">S41</strain>
    </source>
</reference>
<sequence>MAAESEQPQNATPGNESLTEPNDAVAPQEGDNAAESLINISIALPDSKAESLQLTVSSQEQIHEIRQSLIDLPSAFQYTCFHLEYRPETQRFHSSCGGSRAQPRTRICVGPRPLH</sequence>
<proteinExistence type="predicted"/>
<accession>A0A8H7NLG2</accession>
<protein>
    <recommendedName>
        <fullName evidence="2">Clustered mitochondria protein N-terminal domain-containing protein</fullName>
    </recommendedName>
</protein>
<feature type="domain" description="Clustered mitochondria protein N-terminal" evidence="2">
    <location>
        <begin position="59"/>
        <end position="92"/>
    </location>
</feature>
<dbReference type="AlphaFoldDB" id="A0A8H7NLG2"/>
<evidence type="ECO:0000259" key="2">
    <source>
        <dbReference type="Pfam" id="PF15044"/>
    </source>
</evidence>